<dbReference type="AlphaFoldDB" id="W2TZN3"/>
<name>W2TZN3_NECAM</name>
<keyword evidence="2" id="KW-1185">Reference proteome</keyword>
<dbReference type="EMBL" id="KI657535">
    <property type="protein sequence ID" value="ETN86536.1"/>
    <property type="molecule type" value="Genomic_DNA"/>
</dbReference>
<accession>W2TZN3</accession>
<evidence type="ECO:0000313" key="2">
    <source>
        <dbReference type="Proteomes" id="UP000053676"/>
    </source>
</evidence>
<reference evidence="2" key="1">
    <citation type="journal article" date="2014" name="Nat. Genet.">
        <title>Genome of the human hookworm Necator americanus.</title>
        <authorList>
            <person name="Tang Y.T."/>
            <person name="Gao X."/>
            <person name="Rosa B.A."/>
            <person name="Abubucker S."/>
            <person name="Hallsworth-Pepin K."/>
            <person name="Martin J."/>
            <person name="Tyagi R."/>
            <person name="Heizer E."/>
            <person name="Zhang X."/>
            <person name="Bhonagiri-Palsikar V."/>
            <person name="Minx P."/>
            <person name="Warren W.C."/>
            <person name="Wang Q."/>
            <person name="Zhan B."/>
            <person name="Hotez P.J."/>
            <person name="Sternberg P.W."/>
            <person name="Dougall A."/>
            <person name="Gaze S.T."/>
            <person name="Mulvenna J."/>
            <person name="Sotillo J."/>
            <person name="Ranganathan S."/>
            <person name="Rabelo E.M."/>
            <person name="Wilson R.K."/>
            <person name="Felgner P.L."/>
            <person name="Bethony J."/>
            <person name="Hawdon J.M."/>
            <person name="Gasser R.B."/>
            <person name="Loukas A."/>
            <person name="Mitreva M."/>
        </authorList>
    </citation>
    <scope>NUCLEOTIDE SEQUENCE [LARGE SCALE GENOMIC DNA]</scope>
</reference>
<organism evidence="1 2">
    <name type="scientific">Necator americanus</name>
    <name type="common">Human hookworm</name>
    <dbReference type="NCBI Taxonomy" id="51031"/>
    <lineage>
        <taxon>Eukaryota</taxon>
        <taxon>Metazoa</taxon>
        <taxon>Ecdysozoa</taxon>
        <taxon>Nematoda</taxon>
        <taxon>Chromadorea</taxon>
        <taxon>Rhabditida</taxon>
        <taxon>Rhabditina</taxon>
        <taxon>Rhabditomorpha</taxon>
        <taxon>Strongyloidea</taxon>
        <taxon>Ancylostomatidae</taxon>
        <taxon>Bunostominae</taxon>
        <taxon>Necator</taxon>
    </lineage>
</organism>
<sequence length="101" mass="11281">MKLGPVNANYVLHISAMRVQVIIDNRSLRGSSRSCPQIRCQKRNAWSPQLPPLTSRFLSGNDEDDDDSSAVVGCLYLYEIGPHQIGGVIKERQLRLRSCAI</sequence>
<proteinExistence type="predicted"/>
<protein>
    <submittedName>
        <fullName evidence="1">Uncharacterized protein</fullName>
    </submittedName>
</protein>
<dbReference type="KEGG" id="nai:NECAME_05940"/>
<dbReference type="Proteomes" id="UP000053676">
    <property type="component" value="Unassembled WGS sequence"/>
</dbReference>
<evidence type="ECO:0000313" key="1">
    <source>
        <dbReference type="EMBL" id="ETN86536.1"/>
    </source>
</evidence>
<gene>
    <name evidence="1" type="ORF">NECAME_05940</name>
</gene>